<sequence length="157" mass="16846">MEDRANLRPTQGRRSSLAAGPALATAFASAVFARPDIWMRMEVRSMSAVQVVDRGAREIVVFLAGDVSGEPADSMRAAVEEVSRLEGLNALDHVVVDMHQVTELGDVGVAFLRELSDRGRRAGFEVSFAAMSGPAHRAVEAGGWRFAEHSPTLGDTP</sequence>
<reference evidence="2 3" key="1">
    <citation type="submission" date="2019-03" db="EMBL/GenBank/DDBJ databases">
        <title>Draft genome sequences of novel Actinobacteria.</title>
        <authorList>
            <person name="Sahin N."/>
            <person name="Ay H."/>
            <person name="Saygin H."/>
        </authorList>
    </citation>
    <scope>NUCLEOTIDE SEQUENCE [LARGE SCALE GENOMIC DNA]</scope>
    <source>
        <strain evidence="2 3">5K138</strain>
    </source>
</reference>
<name>A0A4R5D674_9ACTN</name>
<organism evidence="2 3">
    <name type="scientific">Jiangella asiatica</name>
    <dbReference type="NCBI Taxonomy" id="2530372"/>
    <lineage>
        <taxon>Bacteria</taxon>
        <taxon>Bacillati</taxon>
        <taxon>Actinomycetota</taxon>
        <taxon>Actinomycetes</taxon>
        <taxon>Jiangellales</taxon>
        <taxon>Jiangellaceae</taxon>
        <taxon>Jiangella</taxon>
    </lineage>
</organism>
<dbReference type="SUPFAM" id="SSF52091">
    <property type="entry name" value="SpoIIaa-like"/>
    <property type="match status" value="1"/>
</dbReference>
<dbReference type="EMBL" id="SMKZ01000021">
    <property type="protein sequence ID" value="TDE08886.1"/>
    <property type="molecule type" value="Genomic_DNA"/>
</dbReference>
<comment type="caution">
    <text evidence="2">The sequence shown here is derived from an EMBL/GenBank/DDBJ whole genome shotgun (WGS) entry which is preliminary data.</text>
</comment>
<evidence type="ECO:0000259" key="1">
    <source>
        <dbReference type="PROSITE" id="PS50801"/>
    </source>
</evidence>
<dbReference type="Pfam" id="PF01740">
    <property type="entry name" value="STAS"/>
    <property type="match status" value="1"/>
</dbReference>
<accession>A0A4R5D674</accession>
<dbReference type="AlphaFoldDB" id="A0A4R5D674"/>
<dbReference type="InterPro" id="IPR002645">
    <property type="entry name" value="STAS_dom"/>
</dbReference>
<protein>
    <submittedName>
        <fullName evidence="2">STAS domain-containing protein</fullName>
    </submittedName>
</protein>
<proteinExistence type="predicted"/>
<feature type="domain" description="STAS" evidence="1">
    <location>
        <begin position="59"/>
        <end position="143"/>
    </location>
</feature>
<gene>
    <name evidence="2" type="ORF">E1269_15765</name>
</gene>
<dbReference type="InterPro" id="IPR036513">
    <property type="entry name" value="STAS_dom_sf"/>
</dbReference>
<evidence type="ECO:0000313" key="2">
    <source>
        <dbReference type="EMBL" id="TDE08886.1"/>
    </source>
</evidence>
<keyword evidence="3" id="KW-1185">Reference proteome</keyword>
<dbReference type="Proteomes" id="UP000294739">
    <property type="component" value="Unassembled WGS sequence"/>
</dbReference>
<dbReference type="OrthoDB" id="3828587at2"/>
<dbReference type="PROSITE" id="PS50801">
    <property type="entry name" value="STAS"/>
    <property type="match status" value="1"/>
</dbReference>
<evidence type="ECO:0000313" key="3">
    <source>
        <dbReference type="Proteomes" id="UP000294739"/>
    </source>
</evidence>
<dbReference type="Gene3D" id="3.30.750.24">
    <property type="entry name" value="STAS domain"/>
    <property type="match status" value="1"/>
</dbReference>
<dbReference type="InParanoid" id="A0A4R5D674"/>